<sequence>MEWMREGIHNPGLPSGWYPRSMEKIRSFLGELDRGDAIPHGCACIVPHAGWTFSGRTAARAIASLEACDVIVLVGGHLGPGEKLHCLPFRAYNTPAGFIETDGKLVSLIDSRFDLHYSGGVDNTTEVQLPLIAFYHPDTPVVVLRAPPSGLASELGQMLAEYEKEKSVKIGVIGSTDLTHYGPGYGFTPRGPVGEAYAWIREVNDHRFIQAAMKGDVQQLLRLGLAERSACSPGAAAAAVSFAFSSGCSRSQLLEYTTSYDMMPSENLVGYAAVLYSPA</sequence>
<dbReference type="InterPro" id="IPR002737">
    <property type="entry name" value="MEMO1_fam"/>
</dbReference>
<evidence type="ECO:0000313" key="3">
    <source>
        <dbReference type="Proteomes" id="UP000192343"/>
    </source>
</evidence>
<protein>
    <submittedName>
        <fullName evidence="2">AmmeMemoRadiSam system protein B</fullName>
    </submittedName>
</protein>
<dbReference type="CDD" id="cd07361">
    <property type="entry name" value="MEMO_like"/>
    <property type="match status" value="1"/>
</dbReference>
<dbReference type="Gene3D" id="3.40.830.10">
    <property type="entry name" value="LigB-like"/>
    <property type="match status" value="1"/>
</dbReference>
<evidence type="ECO:0000313" key="2">
    <source>
        <dbReference type="EMBL" id="ORC34452.1"/>
    </source>
</evidence>
<accession>A0A1Y1RXN3</accession>
<dbReference type="Proteomes" id="UP000192343">
    <property type="component" value="Unassembled WGS sequence"/>
</dbReference>
<evidence type="ECO:0000256" key="1">
    <source>
        <dbReference type="ARBA" id="ARBA00006315"/>
    </source>
</evidence>
<keyword evidence="3" id="KW-1185">Reference proteome</keyword>
<organism evidence="2 3">
    <name type="scientific">Marispirochaeta aestuarii</name>
    <dbReference type="NCBI Taxonomy" id="1963862"/>
    <lineage>
        <taxon>Bacteria</taxon>
        <taxon>Pseudomonadati</taxon>
        <taxon>Spirochaetota</taxon>
        <taxon>Spirochaetia</taxon>
        <taxon>Spirochaetales</taxon>
        <taxon>Spirochaetaceae</taxon>
        <taxon>Marispirochaeta</taxon>
    </lineage>
</organism>
<dbReference type="PANTHER" id="PTHR11060">
    <property type="entry name" value="PROTEIN MEMO1"/>
    <property type="match status" value="1"/>
</dbReference>
<dbReference type="EMBL" id="MWQY01000013">
    <property type="protein sequence ID" value="ORC34452.1"/>
    <property type="molecule type" value="Genomic_DNA"/>
</dbReference>
<comment type="caution">
    <text evidence="2">The sequence shown here is derived from an EMBL/GenBank/DDBJ whole genome shotgun (WGS) entry which is preliminary data.</text>
</comment>
<name>A0A1Y1RXN3_9SPIO</name>
<dbReference type="Pfam" id="PF01875">
    <property type="entry name" value="Memo"/>
    <property type="match status" value="1"/>
</dbReference>
<reference evidence="2 3" key="1">
    <citation type="submission" date="2017-03" db="EMBL/GenBank/DDBJ databases">
        <title>Draft Genome sequence of Marispirochaeta sp. strain JC444.</title>
        <authorList>
            <person name="Shivani Y."/>
            <person name="Subhash Y."/>
            <person name="Sasikala C."/>
            <person name="Ramana C."/>
        </authorList>
    </citation>
    <scope>NUCLEOTIDE SEQUENCE [LARGE SCALE GENOMIC DNA]</scope>
    <source>
        <strain evidence="2 3">JC444</strain>
    </source>
</reference>
<dbReference type="PANTHER" id="PTHR11060:SF0">
    <property type="entry name" value="PROTEIN MEMO1"/>
    <property type="match status" value="1"/>
</dbReference>
<gene>
    <name evidence="2" type="ORF">B4O97_12485</name>
</gene>
<dbReference type="AlphaFoldDB" id="A0A1Y1RXN3"/>
<dbReference type="NCBIfam" id="TIGR04336">
    <property type="entry name" value="AmmeMemoSam_B"/>
    <property type="match status" value="1"/>
</dbReference>
<dbReference type="STRING" id="1963862.B4O97_12485"/>
<comment type="similarity">
    <text evidence="1">Belongs to the MEMO1 family.</text>
</comment>
<proteinExistence type="inferred from homology"/>